<dbReference type="Gene3D" id="1.10.287.130">
    <property type="match status" value="1"/>
</dbReference>
<dbReference type="InterPro" id="IPR005467">
    <property type="entry name" value="His_kinase_dom"/>
</dbReference>
<evidence type="ECO:0000256" key="7">
    <source>
        <dbReference type="ARBA" id="ARBA00023012"/>
    </source>
</evidence>
<dbReference type="InterPro" id="IPR004358">
    <property type="entry name" value="Sig_transdc_His_kin-like_C"/>
</dbReference>
<keyword evidence="6 11" id="KW-0418">Kinase</keyword>
<evidence type="ECO:0000256" key="3">
    <source>
        <dbReference type="ARBA" id="ARBA00012438"/>
    </source>
</evidence>
<dbReference type="PROSITE" id="PS50109">
    <property type="entry name" value="HIS_KIN"/>
    <property type="match status" value="1"/>
</dbReference>
<dbReference type="InterPro" id="IPR003661">
    <property type="entry name" value="HisK_dim/P_dom"/>
</dbReference>
<keyword evidence="12" id="KW-1185">Reference proteome</keyword>
<dbReference type="Gene3D" id="3.30.565.10">
    <property type="entry name" value="Histidine kinase-like ATPase, C-terminal domain"/>
    <property type="match status" value="1"/>
</dbReference>
<dbReference type="PANTHER" id="PTHR45453:SF1">
    <property type="entry name" value="PHOSPHATE REGULON SENSOR PROTEIN PHOR"/>
    <property type="match status" value="1"/>
</dbReference>
<dbReference type="InterPro" id="IPR036097">
    <property type="entry name" value="HisK_dim/P_sf"/>
</dbReference>
<dbReference type="PANTHER" id="PTHR45453">
    <property type="entry name" value="PHOSPHATE REGULON SENSOR PROTEIN PHOR"/>
    <property type="match status" value="1"/>
</dbReference>
<dbReference type="CDD" id="cd00082">
    <property type="entry name" value="HisKA"/>
    <property type="match status" value="1"/>
</dbReference>
<gene>
    <name evidence="11" type="ORF">ACFFRI_04910</name>
</gene>
<evidence type="ECO:0000256" key="6">
    <source>
        <dbReference type="ARBA" id="ARBA00022777"/>
    </source>
</evidence>
<evidence type="ECO:0000256" key="5">
    <source>
        <dbReference type="ARBA" id="ARBA00022679"/>
    </source>
</evidence>
<dbReference type="SMART" id="SM00388">
    <property type="entry name" value="HisKA"/>
    <property type="match status" value="1"/>
</dbReference>
<evidence type="ECO:0000256" key="1">
    <source>
        <dbReference type="ARBA" id="ARBA00000085"/>
    </source>
</evidence>
<comment type="catalytic activity">
    <reaction evidence="1">
        <text>ATP + protein L-histidine = ADP + protein N-phospho-L-histidine.</text>
        <dbReference type="EC" id="2.7.13.3"/>
    </reaction>
</comment>
<reference evidence="11 12" key="1">
    <citation type="submission" date="2024-09" db="EMBL/GenBank/DDBJ databases">
        <authorList>
            <person name="Sun Q."/>
            <person name="Mori K."/>
        </authorList>
    </citation>
    <scope>NUCLEOTIDE SEQUENCE [LARGE SCALE GENOMIC DNA]</scope>
    <source>
        <strain evidence="11 12">JCM 9626</strain>
    </source>
</reference>
<dbReference type="RefSeq" id="WP_140008312.1">
    <property type="nucleotide sequence ID" value="NZ_JBHMDG010000005.1"/>
</dbReference>
<dbReference type="CDD" id="cd00075">
    <property type="entry name" value="HATPase"/>
    <property type="match status" value="1"/>
</dbReference>
<dbReference type="InterPro" id="IPR050351">
    <property type="entry name" value="BphY/WalK/GraS-like"/>
</dbReference>
<keyword evidence="4" id="KW-0597">Phosphoprotein</keyword>
<dbReference type="EMBL" id="JBHMDG010000005">
    <property type="protein sequence ID" value="MFB9312376.1"/>
    <property type="molecule type" value="Genomic_DNA"/>
</dbReference>
<dbReference type="GO" id="GO:0016301">
    <property type="term" value="F:kinase activity"/>
    <property type="evidence" value="ECO:0007669"/>
    <property type="project" value="UniProtKB-KW"/>
</dbReference>
<evidence type="ECO:0000256" key="9">
    <source>
        <dbReference type="SAM" id="MobiDB-lite"/>
    </source>
</evidence>
<evidence type="ECO:0000256" key="8">
    <source>
        <dbReference type="ARBA" id="ARBA00039401"/>
    </source>
</evidence>
<dbReference type="Proteomes" id="UP001589750">
    <property type="component" value="Unassembled WGS sequence"/>
</dbReference>
<comment type="caution">
    <text evidence="11">The sequence shown here is derived from an EMBL/GenBank/DDBJ whole genome shotgun (WGS) entry which is preliminary data.</text>
</comment>
<proteinExistence type="predicted"/>
<evidence type="ECO:0000313" key="12">
    <source>
        <dbReference type="Proteomes" id="UP001589750"/>
    </source>
</evidence>
<accession>A0ABV5K6K5</accession>
<feature type="domain" description="Histidine kinase" evidence="10">
    <location>
        <begin position="155"/>
        <end position="371"/>
    </location>
</feature>
<dbReference type="SUPFAM" id="SSF55874">
    <property type="entry name" value="ATPase domain of HSP90 chaperone/DNA topoisomerase II/histidine kinase"/>
    <property type="match status" value="1"/>
</dbReference>
<dbReference type="PRINTS" id="PR00344">
    <property type="entry name" value="BCTRLSENSOR"/>
</dbReference>
<feature type="region of interest" description="Disordered" evidence="9">
    <location>
        <begin position="366"/>
        <end position="393"/>
    </location>
</feature>
<dbReference type="InterPro" id="IPR036890">
    <property type="entry name" value="HATPase_C_sf"/>
</dbReference>
<dbReference type="SUPFAM" id="SSF47384">
    <property type="entry name" value="Homodimeric domain of signal transducing histidine kinase"/>
    <property type="match status" value="1"/>
</dbReference>
<comment type="subcellular location">
    <subcellularLocation>
        <location evidence="2">Cell membrane</location>
    </subcellularLocation>
</comment>
<dbReference type="EC" id="2.7.13.3" evidence="3"/>
<keyword evidence="7" id="KW-0902">Two-component regulatory system</keyword>
<dbReference type="InterPro" id="IPR003594">
    <property type="entry name" value="HATPase_dom"/>
</dbReference>
<organism evidence="11 12">
    <name type="scientific">Nocardioides plantarum</name>
    <dbReference type="NCBI Taxonomy" id="29299"/>
    <lineage>
        <taxon>Bacteria</taxon>
        <taxon>Bacillati</taxon>
        <taxon>Actinomycetota</taxon>
        <taxon>Actinomycetes</taxon>
        <taxon>Propionibacteriales</taxon>
        <taxon>Nocardioidaceae</taxon>
        <taxon>Nocardioides</taxon>
    </lineage>
</organism>
<keyword evidence="5" id="KW-0808">Transferase</keyword>
<sequence length="393" mass="41875">MDPTTQAFLAAVIGAVVAGGAVLAWHISDGQQHHRQPTDEPAVPAAVAAVLSVLRSSAVIVDDSDVVLKASAPAYAMGLVRGTSLVTRELATLVSEVRRDGQIRETELVMPREQAPARHVTVRVAPLGSRLVLALVEDRTRERRVESVRRDFVANVSHELKTPVGAIRLLAEAVHEAADDPEAVHRFSDRMLLESDRLTVLVQQVIELSRLQGDEPLDTPLPMSLDEVIGLAVDTSAIDAAAKGISVVTGGERGLKVLGNEEQVTTAVANLVANAVHYSDPDSTVLVTSRVEDDYVAVSVVDQGIGIPRVEIDRIFERFYRVDPARHRSTGGTGLGLSIVKHVAATHGGEVKVWSEEGQGSTFTLTLPRAEASAHADSGETQSASAPTPKDLT</sequence>
<evidence type="ECO:0000256" key="4">
    <source>
        <dbReference type="ARBA" id="ARBA00022553"/>
    </source>
</evidence>
<protein>
    <recommendedName>
        <fullName evidence="8">Sensor-like histidine kinase SenX3</fullName>
        <ecNumber evidence="3">2.7.13.3</ecNumber>
    </recommendedName>
</protein>
<dbReference type="SMART" id="SM00387">
    <property type="entry name" value="HATPase_c"/>
    <property type="match status" value="1"/>
</dbReference>
<evidence type="ECO:0000313" key="11">
    <source>
        <dbReference type="EMBL" id="MFB9312376.1"/>
    </source>
</evidence>
<evidence type="ECO:0000256" key="2">
    <source>
        <dbReference type="ARBA" id="ARBA00004236"/>
    </source>
</evidence>
<name>A0ABV5K6K5_9ACTN</name>
<dbReference type="Pfam" id="PF00512">
    <property type="entry name" value="HisKA"/>
    <property type="match status" value="1"/>
</dbReference>
<dbReference type="Pfam" id="PF02518">
    <property type="entry name" value="HATPase_c"/>
    <property type="match status" value="1"/>
</dbReference>
<evidence type="ECO:0000259" key="10">
    <source>
        <dbReference type="PROSITE" id="PS50109"/>
    </source>
</evidence>